<reference evidence="4 5" key="1">
    <citation type="submission" date="2018-06" db="EMBL/GenBank/DDBJ databases">
        <title>Streptomyces reniochalinae sp. nov. and Streptomyces diacarnus sp. nov. from marine sponges.</title>
        <authorList>
            <person name="Li L."/>
        </authorList>
    </citation>
    <scope>NUCLEOTIDE SEQUENCE [LARGE SCALE GENOMIC DNA]</scope>
    <source>
        <strain evidence="4 5">LHW51701</strain>
    </source>
</reference>
<dbReference type="PROSITE" id="PS50991">
    <property type="entry name" value="PYR_CT"/>
    <property type="match status" value="1"/>
</dbReference>
<organism evidence="4 5">
    <name type="scientific">Streptomyces diacarni</name>
    <dbReference type="NCBI Taxonomy" id="2800381"/>
    <lineage>
        <taxon>Bacteria</taxon>
        <taxon>Bacillati</taxon>
        <taxon>Actinomycetota</taxon>
        <taxon>Actinomycetes</taxon>
        <taxon>Kitasatosporales</taxon>
        <taxon>Streptomycetaceae</taxon>
        <taxon>Streptomyces</taxon>
    </lineage>
</organism>
<comment type="caution">
    <text evidence="4">The sequence shown here is derived from an EMBL/GenBank/DDBJ whole genome shotgun (WGS) entry which is preliminary data.</text>
</comment>
<dbReference type="InterPro" id="IPR054691">
    <property type="entry name" value="LeuA/HCS_post-cat"/>
</dbReference>
<dbReference type="Pfam" id="PF22617">
    <property type="entry name" value="HCS_D2"/>
    <property type="match status" value="1"/>
</dbReference>
<comment type="similarity">
    <text evidence="2">Belongs to the alpha-IPM synthase/homocitrate synthase family.</text>
</comment>
<gene>
    <name evidence="4" type="ORF">DTL70_10330</name>
</gene>
<dbReference type="Gene3D" id="3.20.20.70">
    <property type="entry name" value="Aldolase class I"/>
    <property type="match status" value="1"/>
</dbReference>
<dbReference type="SUPFAM" id="SSF51569">
    <property type="entry name" value="Aldolase"/>
    <property type="match status" value="1"/>
</dbReference>
<sequence length="416" mass="43938">MTETTLKAKELHPHLPASVEVIDCTLRDGEQAPGVWFTTEEKLRLATALSKAGVSALDAGFPASSGSELEALQALHELGLSASIAATARPLAQDVAAAAKSHADEVFLFMPTSDLRLKETLGITRDRATTVFRSGAEAAAARGLAVNLVFEDATRSDPRTLIDTAEELRRHVPLRRLVLADTTGCAHPAGMHQLIRSLTDALGPGTTLCTHNHNDFGLAAANTLAAVGAGAKAITCTVNGLGERAGNADLAECVAGLTHLYGVEHGVDPLALPSLAADVERASGVATSPIKPVTGFNVFRHESGVHVDAMLKDSRSYEFLPAAWAGRSSEFVLGKHSGTSLVRHLLTCAGVPCDDALVARALGEVRDAVERRDKAAHRQAHADLQAVYRTLLSGYDAAALVERYRGHRPSEGQVER</sequence>
<evidence type="ECO:0000313" key="4">
    <source>
        <dbReference type="EMBL" id="RCG24732.1"/>
    </source>
</evidence>
<dbReference type="Pfam" id="PF00682">
    <property type="entry name" value="HMGL-like"/>
    <property type="match status" value="1"/>
</dbReference>
<feature type="domain" description="Pyruvate carboxyltransferase" evidence="3">
    <location>
        <begin position="19"/>
        <end position="273"/>
    </location>
</feature>
<dbReference type="Gene3D" id="1.10.238.260">
    <property type="match status" value="1"/>
</dbReference>
<evidence type="ECO:0000256" key="1">
    <source>
        <dbReference type="ARBA" id="ARBA00022679"/>
    </source>
</evidence>
<proteinExistence type="inferred from homology"/>
<keyword evidence="1 2" id="KW-0808">Transferase</keyword>
<name>A0A367F4F1_9ACTN</name>
<dbReference type="EMBL" id="QOIN01000039">
    <property type="protein sequence ID" value="RCG24732.1"/>
    <property type="molecule type" value="Genomic_DNA"/>
</dbReference>
<dbReference type="RefSeq" id="WP_114021583.1">
    <property type="nucleotide sequence ID" value="NZ_QOIN01000039.1"/>
</dbReference>
<evidence type="ECO:0000256" key="2">
    <source>
        <dbReference type="RuleBase" id="RU003523"/>
    </source>
</evidence>
<dbReference type="GO" id="GO:0019752">
    <property type="term" value="P:carboxylic acid metabolic process"/>
    <property type="evidence" value="ECO:0007669"/>
    <property type="project" value="InterPro"/>
</dbReference>
<dbReference type="GO" id="GO:0046912">
    <property type="term" value="F:acyltransferase activity, acyl groups converted into alkyl on transfer"/>
    <property type="evidence" value="ECO:0007669"/>
    <property type="project" value="InterPro"/>
</dbReference>
<dbReference type="PROSITE" id="PS00815">
    <property type="entry name" value="AIPM_HOMOCIT_SYNTH_1"/>
    <property type="match status" value="1"/>
</dbReference>
<dbReference type="InterPro" id="IPR000891">
    <property type="entry name" value="PYR_CT"/>
</dbReference>
<evidence type="ECO:0000259" key="3">
    <source>
        <dbReference type="PROSITE" id="PS50991"/>
    </source>
</evidence>
<evidence type="ECO:0000313" key="5">
    <source>
        <dbReference type="Proteomes" id="UP000252914"/>
    </source>
</evidence>
<dbReference type="AlphaFoldDB" id="A0A367F4F1"/>
<accession>A0A367F4F1</accession>
<keyword evidence="5" id="KW-1185">Reference proteome</keyword>
<dbReference type="InterPro" id="IPR013785">
    <property type="entry name" value="Aldolase_TIM"/>
</dbReference>
<dbReference type="PROSITE" id="PS00816">
    <property type="entry name" value="AIPM_HOMOCIT_SYNTH_2"/>
    <property type="match status" value="1"/>
</dbReference>
<dbReference type="Proteomes" id="UP000252914">
    <property type="component" value="Unassembled WGS sequence"/>
</dbReference>
<dbReference type="PANTHER" id="PTHR42880:SF1">
    <property type="entry name" value="ISOPROPYLMALATE_HOMOCITRATE_CITRAMALATE SYNTHASE FAMILY PROTEIN"/>
    <property type="match status" value="1"/>
</dbReference>
<protein>
    <recommendedName>
        <fullName evidence="3">Pyruvate carboxyltransferase domain-containing protein</fullName>
    </recommendedName>
</protein>
<dbReference type="InterPro" id="IPR002034">
    <property type="entry name" value="AIPM/Hcit_synth_CS"/>
</dbReference>
<dbReference type="PANTHER" id="PTHR42880">
    <property type="entry name" value="HOMOCITRATE SYNTHASE"/>
    <property type="match status" value="1"/>
</dbReference>